<keyword evidence="2 3" id="KW-0040">ANK repeat</keyword>
<name>A0A7M7PI24_STRPU</name>
<dbReference type="PROSITE" id="PS50088">
    <property type="entry name" value="ANK_REPEAT"/>
    <property type="match status" value="1"/>
</dbReference>
<dbReference type="InterPro" id="IPR036770">
    <property type="entry name" value="Ankyrin_rpt-contain_sf"/>
</dbReference>
<dbReference type="EnsemblMetazoa" id="XM_030993806">
    <property type="protein sequence ID" value="XP_030849666"/>
    <property type="gene ID" value="LOC105439100"/>
</dbReference>
<sequence length="299" mass="33536">MYFNRPQSCPVIDIQDSQGKTPLHLAVEGGFSQIIEALTKARADLNIQANDGKTCLHLVVTLWCGPENPDKKVQTTSGFEQVSSGLPDYEPCTENEKLLLYLLDKGADCTLFDASGNTPIHYTNTHRLWQLVVSSIEEIRSSKPAHVDFGELKTAHYESLIMRVFQVTETRIVCKNPLKKKPATEAAEGLDNLDVERSVQKVTDDQLIEVSKKITHAKYFELSVRLGCSLTSSDNILDKHHQDCERALLEVLNAWNQRTTCNHRDELIKALIKVEAAGLITEIFPDYVHDHEPAVAKDD</sequence>
<proteinExistence type="predicted"/>
<evidence type="ECO:0000256" key="1">
    <source>
        <dbReference type="ARBA" id="ARBA00022737"/>
    </source>
</evidence>
<dbReference type="Pfam" id="PF12796">
    <property type="entry name" value="Ank_2"/>
    <property type="match status" value="1"/>
</dbReference>
<dbReference type="OrthoDB" id="194358at2759"/>
<protein>
    <submittedName>
        <fullName evidence="4">Uncharacterized protein</fullName>
    </submittedName>
</protein>
<dbReference type="SUPFAM" id="SSF48403">
    <property type="entry name" value="Ankyrin repeat"/>
    <property type="match status" value="1"/>
</dbReference>
<dbReference type="InParanoid" id="A0A7M7PI24"/>
<reference evidence="5" key="1">
    <citation type="submission" date="2015-02" db="EMBL/GenBank/DDBJ databases">
        <title>Genome sequencing for Strongylocentrotus purpuratus.</title>
        <authorList>
            <person name="Murali S."/>
            <person name="Liu Y."/>
            <person name="Vee V."/>
            <person name="English A."/>
            <person name="Wang M."/>
            <person name="Skinner E."/>
            <person name="Han Y."/>
            <person name="Muzny D.M."/>
            <person name="Worley K.C."/>
            <person name="Gibbs R.A."/>
        </authorList>
    </citation>
    <scope>NUCLEOTIDE SEQUENCE</scope>
</reference>
<accession>A0A7M7PI24</accession>
<reference evidence="4" key="2">
    <citation type="submission" date="2021-01" db="UniProtKB">
        <authorList>
            <consortium name="EnsemblMetazoa"/>
        </authorList>
    </citation>
    <scope>IDENTIFICATION</scope>
</reference>
<evidence type="ECO:0000313" key="4">
    <source>
        <dbReference type="EnsemblMetazoa" id="XP_030849666"/>
    </source>
</evidence>
<dbReference type="PROSITE" id="PS50297">
    <property type="entry name" value="ANK_REP_REGION"/>
    <property type="match status" value="1"/>
</dbReference>
<keyword evidence="1" id="KW-0677">Repeat</keyword>
<dbReference type="SMART" id="SM00248">
    <property type="entry name" value="ANK"/>
    <property type="match status" value="2"/>
</dbReference>
<dbReference type="RefSeq" id="XP_030849666.1">
    <property type="nucleotide sequence ID" value="XM_030993806.1"/>
</dbReference>
<evidence type="ECO:0000256" key="2">
    <source>
        <dbReference type="ARBA" id="ARBA00023043"/>
    </source>
</evidence>
<dbReference type="KEGG" id="spu:105439100"/>
<dbReference type="AlphaFoldDB" id="A0A7M7PI24"/>
<dbReference type="PANTHER" id="PTHR24141:SF1">
    <property type="entry name" value="2-5A-DEPENDENT RIBONUCLEASE"/>
    <property type="match status" value="1"/>
</dbReference>
<evidence type="ECO:0000313" key="5">
    <source>
        <dbReference type="Proteomes" id="UP000007110"/>
    </source>
</evidence>
<evidence type="ECO:0000256" key="3">
    <source>
        <dbReference type="PROSITE-ProRule" id="PRU00023"/>
    </source>
</evidence>
<keyword evidence="5" id="KW-1185">Reference proteome</keyword>
<dbReference type="Gene3D" id="1.25.40.20">
    <property type="entry name" value="Ankyrin repeat-containing domain"/>
    <property type="match status" value="1"/>
</dbReference>
<dbReference type="Proteomes" id="UP000007110">
    <property type="component" value="Unassembled WGS sequence"/>
</dbReference>
<dbReference type="PANTHER" id="PTHR24141">
    <property type="entry name" value="2-5A-DEPENDENT RIBONUCLEASE"/>
    <property type="match status" value="1"/>
</dbReference>
<feature type="repeat" description="ANK" evidence="3">
    <location>
        <begin position="18"/>
        <end position="50"/>
    </location>
</feature>
<dbReference type="InterPro" id="IPR002110">
    <property type="entry name" value="Ankyrin_rpt"/>
</dbReference>
<dbReference type="GeneID" id="105439100"/>
<dbReference type="Gene3D" id="1.10.533.10">
    <property type="entry name" value="Death Domain, Fas"/>
    <property type="match status" value="1"/>
</dbReference>
<dbReference type="InterPro" id="IPR011029">
    <property type="entry name" value="DEATH-like_dom_sf"/>
</dbReference>
<organism evidence="4 5">
    <name type="scientific">Strongylocentrotus purpuratus</name>
    <name type="common">Purple sea urchin</name>
    <dbReference type="NCBI Taxonomy" id="7668"/>
    <lineage>
        <taxon>Eukaryota</taxon>
        <taxon>Metazoa</taxon>
        <taxon>Echinodermata</taxon>
        <taxon>Eleutherozoa</taxon>
        <taxon>Echinozoa</taxon>
        <taxon>Echinoidea</taxon>
        <taxon>Euechinoidea</taxon>
        <taxon>Echinacea</taxon>
        <taxon>Camarodonta</taxon>
        <taxon>Echinidea</taxon>
        <taxon>Strongylocentrotidae</taxon>
        <taxon>Strongylocentrotus</taxon>
    </lineage>
</organism>